<dbReference type="GO" id="GO:0005886">
    <property type="term" value="C:plasma membrane"/>
    <property type="evidence" value="ECO:0007669"/>
    <property type="project" value="UniProtKB-SubCell"/>
</dbReference>
<dbReference type="InterPro" id="IPR001173">
    <property type="entry name" value="Glyco_trans_2-like"/>
</dbReference>
<dbReference type="AlphaFoldDB" id="A0A1H3KQS2"/>
<dbReference type="PANTHER" id="PTHR43646:SF2">
    <property type="entry name" value="GLYCOSYLTRANSFERASE 2-LIKE DOMAIN-CONTAINING PROTEIN"/>
    <property type="match status" value="1"/>
</dbReference>
<reference evidence="7 8" key="1">
    <citation type="submission" date="2016-10" db="EMBL/GenBank/DDBJ databases">
        <authorList>
            <person name="de Groot N.N."/>
        </authorList>
    </citation>
    <scope>NUCLEOTIDE SEQUENCE [LARGE SCALE GENOMIC DNA]</scope>
    <source>
        <strain evidence="7 8">Nm1</strain>
    </source>
</reference>
<dbReference type="RefSeq" id="WP_090414762.1">
    <property type="nucleotide sequence ID" value="NZ_FNOY01000042.1"/>
</dbReference>
<evidence type="ECO:0000313" key="7">
    <source>
        <dbReference type="EMBL" id="SDY54410.1"/>
    </source>
</evidence>
<dbReference type="GO" id="GO:0016757">
    <property type="term" value="F:glycosyltransferase activity"/>
    <property type="evidence" value="ECO:0007669"/>
    <property type="project" value="UniProtKB-KW"/>
</dbReference>
<organism evidence="7 8">
    <name type="scientific">Nitrosomonas halophila</name>
    <dbReference type="NCBI Taxonomy" id="44576"/>
    <lineage>
        <taxon>Bacteria</taxon>
        <taxon>Pseudomonadati</taxon>
        <taxon>Pseudomonadota</taxon>
        <taxon>Betaproteobacteria</taxon>
        <taxon>Nitrosomonadales</taxon>
        <taxon>Nitrosomonadaceae</taxon>
        <taxon>Nitrosomonas</taxon>
    </lineage>
</organism>
<gene>
    <name evidence="7" type="ORF">SAMN05421881_104212</name>
</gene>
<evidence type="ECO:0000256" key="3">
    <source>
        <dbReference type="ARBA" id="ARBA00022676"/>
    </source>
</evidence>
<protein>
    <submittedName>
        <fullName evidence="7">Glycosyl transferase family 2</fullName>
    </submittedName>
</protein>
<feature type="domain" description="Glycosyltransferase 2-like" evidence="6">
    <location>
        <begin position="4"/>
        <end position="114"/>
    </location>
</feature>
<accession>A0A1H3KQS2</accession>
<evidence type="ECO:0000256" key="4">
    <source>
        <dbReference type="ARBA" id="ARBA00022679"/>
    </source>
</evidence>
<keyword evidence="3" id="KW-0328">Glycosyltransferase</keyword>
<evidence type="ECO:0000256" key="2">
    <source>
        <dbReference type="ARBA" id="ARBA00022475"/>
    </source>
</evidence>
<keyword evidence="4 7" id="KW-0808">Transferase</keyword>
<keyword evidence="5" id="KW-0472">Membrane</keyword>
<dbReference type="Proteomes" id="UP000198640">
    <property type="component" value="Unassembled WGS sequence"/>
</dbReference>
<proteinExistence type="predicted"/>
<evidence type="ECO:0000313" key="8">
    <source>
        <dbReference type="Proteomes" id="UP000198640"/>
    </source>
</evidence>
<comment type="subcellular location">
    <subcellularLocation>
        <location evidence="1">Cell membrane</location>
    </subcellularLocation>
</comment>
<name>A0A1H3KQS2_9PROT</name>
<sequence>MHVSIIIPAFNEERLIGQCLQSVADAMAANQSYGYSHEVIVVDNNSTDDTARLAKQAGARVVFEPVNQIARARAAGAAAAAGDWFIFLDADCLLNAGLVGEIFSLIEQGKHVGAGSTLHMPNLPWWMVVLLRIWTALSVKFSWAAGALIACDAAVFREVGGFNQALYAAEEVDLSQKLKKWGRARKLGFTILTDHPLETSSRKVQLYSSWEIAGQFLRLILHPFRTLQSKERLSMWYDGRR</sequence>
<evidence type="ECO:0000256" key="1">
    <source>
        <dbReference type="ARBA" id="ARBA00004236"/>
    </source>
</evidence>
<dbReference type="SUPFAM" id="SSF53448">
    <property type="entry name" value="Nucleotide-diphospho-sugar transferases"/>
    <property type="match status" value="1"/>
</dbReference>
<dbReference type="EMBL" id="FNOY01000042">
    <property type="protein sequence ID" value="SDY54410.1"/>
    <property type="molecule type" value="Genomic_DNA"/>
</dbReference>
<keyword evidence="8" id="KW-1185">Reference proteome</keyword>
<dbReference type="InterPro" id="IPR029044">
    <property type="entry name" value="Nucleotide-diphossugar_trans"/>
</dbReference>
<dbReference type="OrthoDB" id="9777873at2"/>
<dbReference type="STRING" id="44576.SAMN05421881_104212"/>
<dbReference type="PANTHER" id="PTHR43646">
    <property type="entry name" value="GLYCOSYLTRANSFERASE"/>
    <property type="match status" value="1"/>
</dbReference>
<keyword evidence="2" id="KW-1003">Cell membrane</keyword>
<evidence type="ECO:0000256" key="5">
    <source>
        <dbReference type="ARBA" id="ARBA00023136"/>
    </source>
</evidence>
<dbReference type="Pfam" id="PF00535">
    <property type="entry name" value="Glycos_transf_2"/>
    <property type="match status" value="1"/>
</dbReference>
<dbReference type="Gene3D" id="3.90.550.10">
    <property type="entry name" value="Spore Coat Polysaccharide Biosynthesis Protein SpsA, Chain A"/>
    <property type="match status" value="1"/>
</dbReference>
<evidence type="ECO:0000259" key="6">
    <source>
        <dbReference type="Pfam" id="PF00535"/>
    </source>
</evidence>